<dbReference type="PaxDb" id="3708-A0A078IPY8"/>
<proteinExistence type="predicted"/>
<feature type="chain" id="PRO_5001738563" evidence="1">
    <location>
        <begin position="17"/>
        <end position="92"/>
    </location>
</feature>
<dbReference type="Proteomes" id="UP000028999">
    <property type="component" value="Unassembled WGS sequence"/>
</dbReference>
<dbReference type="EMBL" id="LK033045">
    <property type="protein sequence ID" value="CDY51996.1"/>
    <property type="molecule type" value="Genomic_DNA"/>
</dbReference>
<accession>A0A078IPY8</accession>
<dbReference type="Gramene" id="CDY51996">
    <property type="protein sequence ID" value="CDY51996"/>
    <property type="gene ID" value="GSBRNA2T00004679001"/>
</dbReference>
<keyword evidence="1" id="KW-0732">Signal</keyword>
<sequence length="92" mass="10477">MIFFVFVILRIVNVFAFDLKVSLLCLGCEKENFNGNIMRVTYDAYYKRAQQLHVNVILVGLPAIEKFLKVGHIFEQTLRGSGFLLPTLPNVA</sequence>
<keyword evidence="3" id="KW-1185">Reference proteome</keyword>
<organism evidence="2 3">
    <name type="scientific">Brassica napus</name>
    <name type="common">Rape</name>
    <dbReference type="NCBI Taxonomy" id="3708"/>
    <lineage>
        <taxon>Eukaryota</taxon>
        <taxon>Viridiplantae</taxon>
        <taxon>Streptophyta</taxon>
        <taxon>Embryophyta</taxon>
        <taxon>Tracheophyta</taxon>
        <taxon>Spermatophyta</taxon>
        <taxon>Magnoliopsida</taxon>
        <taxon>eudicotyledons</taxon>
        <taxon>Gunneridae</taxon>
        <taxon>Pentapetalae</taxon>
        <taxon>rosids</taxon>
        <taxon>malvids</taxon>
        <taxon>Brassicales</taxon>
        <taxon>Brassicaceae</taxon>
        <taxon>Brassiceae</taxon>
        <taxon>Brassica</taxon>
    </lineage>
</organism>
<protein>
    <submittedName>
        <fullName evidence="2">BnaC03g75720D protein</fullName>
    </submittedName>
</protein>
<evidence type="ECO:0000256" key="1">
    <source>
        <dbReference type="SAM" id="SignalP"/>
    </source>
</evidence>
<name>A0A078IPY8_BRANA</name>
<dbReference type="AlphaFoldDB" id="A0A078IPY8"/>
<evidence type="ECO:0000313" key="2">
    <source>
        <dbReference type="EMBL" id="CDY51996.1"/>
    </source>
</evidence>
<feature type="signal peptide" evidence="1">
    <location>
        <begin position="1"/>
        <end position="16"/>
    </location>
</feature>
<gene>
    <name evidence="2" type="primary">BnaC03g75720D</name>
    <name evidence="2" type="ORF">GSBRNA2T00004679001</name>
</gene>
<evidence type="ECO:0000313" key="3">
    <source>
        <dbReference type="Proteomes" id="UP000028999"/>
    </source>
</evidence>
<reference evidence="2 3" key="1">
    <citation type="journal article" date="2014" name="Science">
        <title>Plant genetics. Early allopolyploid evolution in the post-Neolithic Brassica napus oilseed genome.</title>
        <authorList>
            <person name="Chalhoub B."/>
            <person name="Denoeud F."/>
            <person name="Liu S."/>
            <person name="Parkin I.A."/>
            <person name="Tang H."/>
            <person name="Wang X."/>
            <person name="Chiquet J."/>
            <person name="Belcram H."/>
            <person name="Tong C."/>
            <person name="Samans B."/>
            <person name="Correa M."/>
            <person name="Da Silva C."/>
            <person name="Just J."/>
            <person name="Falentin C."/>
            <person name="Koh C.S."/>
            <person name="Le Clainche I."/>
            <person name="Bernard M."/>
            <person name="Bento P."/>
            <person name="Noel B."/>
            <person name="Labadie K."/>
            <person name="Alberti A."/>
            <person name="Charles M."/>
            <person name="Arnaud D."/>
            <person name="Guo H."/>
            <person name="Daviaud C."/>
            <person name="Alamery S."/>
            <person name="Jabbari K."/>
            <person name="Zhao M."/>
            <person name="Edger P.P."/>
            <person name="Chelaifa H."/>
            <person name="Tack D."/>
            <person name="Lassalle G."/>
            <person name="Mestiri I."/>
            <person name="Schnel N."/>
            <person name="Le Paslier M.C."/>
            <person name="Fan G."/>
            <person name="Renault V."/>
            <person name="Bayer P.E."/>
            <person name="Golicz A.A."/>
            <person name="Manoli S."/>
            <person name="Lee T.H."/>
            <person name="Thi V.H."/>
            <person name="Chalabi S."/>
            <person name="Hu Q."/>
            <person name="Fan C."/>
            <person name="Tollenaere R."/>
            <person name="Lu Y."/>
            <person name="Battail C."/>
            <person name="Shen J."/>
            <person name="Sidebottom C.H."/>
            <person name="Wang X."/>
            <person name="Canaguier A."/>
            <person name="Chauveau A."/>
            <person name="Berard A."/>
            <person name="Deniot G."/>
            <person name="Guan M."/>
            <person name="Liu Z."/>
            <person name="Sun F."/>
            <person name="Lim Y.P."/>
            <person name="Lyons E."/>
            <person name="Town C.D."/>
            <person name="Bancroft I."/>
            <person name="Wang X."/>
            <person name="Meng J."/>
            <person name="Ma J."/>
            <person name="Pires J.C."/>
            <person name="King G.J."/>
            <person name="Brunel D."/>
            <person name="Delourme R."/>
            <person name="Renard M."/>
            <person name="Aury J.M."/>
            <person name="Adams K.L."/>
            <person name="Batley J."/>
            <person name="Snowdon R.J."/>
            <person name="Tost J."/>
            <person name="Edwards D."/>
            <person name="Zhou Y."/>
            <person name="Hua W."/>
            <person name="Sharpe A.G."/>
            <person name="Paterson A.H."/>
            <person name="Guan C."/>
            <person name="Wincker P."/>
        </authorList>
    </citation>
    <scope>NUCLEOTIDE SEQUENCE [LARGE SCALE GENOMIC DNA]</scope>
    <source>
        <strain evidence="3">cv. Darmor-bzh</strain>
    </source>
</reference>